<keyword evidence="17 32" id="KW-1161">Viral attachment to host cell</keyword>
<feature type="transmembrane region" description="Helical" evidence="33">
    <location>
        <begin position="16"/>
        <end position="41"/>
    </location>
</feature>
<feature type="region of interest" description="Immunosuppression" evidence="32">
    <location>
        <begin position="570"/>
        <end position="588"/>
    </location>
</feature>
<dbReference type="GO" id="GO:0044175">
    <property type="term" value="C:host cell endosome membrane"/>
    <property type="evidence" value="ECO:0007669"/>
    <property type="project" value="UniProtKB-SubCell"/>
</dbReference>
<dbReference type="FunFam" id="1.20.5.490:FF:000001">
    <property type="entry name" value="Envelope glycoprotein gp160"/>
    <property type="match status" value="1"/>
</dbReference>
<evidence type="ECO:0000256" key="29">
    <source>
        <dbReference type="ARBA" id="ARBA00023280"/>
    </source>
</evidence>
<sequence>MRVREIERNYPHLWRWGIMLLGMLMICSATDQLWVTVYYGVPVWKEATTTLFCASDAKAYRAEAHNIWATHACVPTDPNPREVLLENVTENFNMWQNNMVEQMHEDIISLWDQSLKPCVKLTPLCVTLNCTDANTTKSDANTTTTKSDEDIGMKNCSFNITTVIRDKKKQVYALFYRLDIVKINRENNSYRLINCNTSAITQACPKVAFEPIPIHYCAPAGFAILKCNDKKFNGTGPCTNVSTVQCTHGIKPVVSTQLLLNGSLAEEGVIVRSENITNNAKIIIVQLNESVTINCTRPNHNTRKGIHIGPGQAFYATGAIIGDIRQAHCNISGKQWNRTLHQVAEKLRDLVNKSVKFSPSSGGDPEITTHSFNCGGEFFYCDTTKLFNNSVWQNDTTLNSNNNSTKETVIILPCRIKQIINMWQGVGKAMYAPPIAGSIRCSSNITGLLLTRDGGNKTAQNETFRPGGGDMRDNWRSELYKYKVVKIEPLGLAPTKAKRRVVEREKRAIGLGAMFLGFLGAAGSTMGAVSMTLTVQARQVLSGIVQQQNNLLRAIEAQQHLLQLTVWGIKQLQARVLAVESYLRDQQLLGIWGCAGRHICTTSVPWNSSWSNKSLDQIWKNMTWMEWEREIDNYTGLIYSLLEESQTQQDKNEKELLEWDKWANLWNWFSITNWLWYIRIFIMIVGGLIGLRIVFTVFSLVNRVRQGYSPLSFQTLLPAPRGLDRPEGIEGEGREQGRGRSTRLVNGFLALIWDDLRNLCLFSYHRLRDLTLIAARIVEFLGRRGWEALKYLWNLLQYWIQELKNSAISLLNTTAIAVAEGTDRVIEIVQRAARAVLHIPRRIRQGAERFLV</sequence>
<organismHost>
    <name type="scientific">Homo sapiens</name>
    <name type="common">Human</name>
    <dbReference type="NCBI Taxonomy" id="9606"/>
</organismHost>
<evidence type="ECO:0000256" key="16">
    <source>
        <dbReference type="ARBA" id="ARBA00022729"/>
    </source>
</evidence>
<feature type="disulfide bond" evidence="32">
    <location>
        <begin position="381"/>
        <end position="414"/>
    </location>
</feature>
<comment type="PTM">
    <text evidence="32">Highly glycosylated by host. The high number of glycan on the protein is reffered to as 'glycan shield' because it contributes to hide protein sequence from adaptive immune system.</text>
</comment>
<evidence type="ECO:0000256" key="32">
    <source>
        <dbReference type="HAMAP-Rule" id="MF_04083"/>
    </source>
</evidence>
<proteinExistence type="inferred from homology"/>
<dbReference type="InterPro" id="IPR000328">
    <property type="entry name" value="GP41-like"/>
</dbReference>
<evidence type="ECO:0000256" key="28">
    <source>
        <dbReference type="ARBA" id="ARBA00023180"/>
    </source>
</evidence>
<dbReference type="FunFam" id="2.170.40.20:FF:000002">
    <property type="entry name" value="Envelope glycoprotein gp160"/>
    <property type="match status" value="1"/>
</dbReference>
<accession>W0I6Q4</accession>
<keyword evidence="11 32" id="KW-0945">Host-virus interaction</keyword>
<evidence type="ECO:0000256" key="4">
    <source>
        <dbReference type="ARBA" id="ARBA00004563"/>
    </source>
</evidence>
<feature type="region of interest" description="MPER; binding to GalCer" evidence="32">
    <location>
        <begin position="658"/>
        <end position="679"/>
    </location>
</feature>
<comment type="subunit">
    <text evidence="32">The mature envelope protein (Env) consists of a homotrimer of non-covalently associated gp120-gp41 heterodimers. The resulting complex protrudes from the virus surface as a spike. There seems to be as few as 10 spikes on the average virion. Surface protein gp120 interacts with host CD4, CCR5 and CXCR4. Gp120 also interacts with the C-type lectins CD209/DC-SIGN and CLEC4M/DC-SIGNR (collectively referred to as DC-SIGN(R)). Gp120 and gp41 interact with GalCer. Gp120 interacts with host ITGA4/ITGB7 complex; on CD4+ T-cells, this interaction results in rapid activation of integrin ITGAL/LFA-1, which facilitates efficient cell-to-cell spreading of HIV-1. Gp120 interacts with cell-associated heparan sulfate; this interaction increases virus infectivity on permissive cells and may be involved in infection of CD4- cells.</text>
</comment>
<keyword evidence="31 32" id="KW-1160">Virus entry into host cell</keyword>
<dbReference type="GO" id="GO:0019082">
    <property type="term" value="P:viral protein processing"/>
    <property type="evidence" value="ECO:0007669"/>
    <property type="project" value="UniProtKB-UniRule"/>
</dbReference>
<evidence type="ECO:0000256" key="22">
    <source>
        <dbReference type="ARBA" id="ARBA00022989"/>
    </source>
</evidence>
<keyword evidence="8 32" id="KW-1170">Fusion of virus membrane with host endosomal membrane</keyword>
<evidence type="ECO:0000256" key="21">
    <source>
        <dbReference type="ARBA" id="ARBA00022890"/>
    </source>
</evidence>
<evidence type="ECO:0000256" key="7">
    <source>
        <dbReference type="ARBA" id="ARBA00022506"/>
    </source>
</evidence>
<protein>
    <recommendedName>
        <fullName evidence="32">Envelope glycoprotein gp160</fullName>
    </recommendedName>
    <alternativeName>
        <fullName evidence="32">Env polyprotein</fullName>
    </alternativeName>
    <component>
        <recommendedName>
            <fullName evidence="32">Surface protein gp120</fullName>
            <shortName evidence="32">SU</shortName>
        </recommendedName>
        <alternativeName>
            <fullName evidence="32">Glycoprotein 120</fullName>
            <shortName evidence="32">gp120</shortName>
        </alternativeName>
    </component>
    <component>
        <recommendedName>
            <fullName evidence="32">Transmembrane protein gp41</fullName>
            <shortName evidence="32">TM</shortName>
        </recommendedName>
        <alternativeName>
            <fullName evidence="32">Glycoprotein 41</fullName>
            <shortName evidence="32">gp41</shortName>
        </alternativeName>
    </component>
</protein>
<keyword evidence="25 32" id="KW-0472">Membrane</keyword>
<comment type="domain">
    <text evidence="32 33">The 17 amino acids long immunosuppressive region is present in many retroviral envelope proteins. Synthetic peptides derived from this relatively conserved sequence inhibit immune function in vitro and in vivo.</text>
</comment>
<keyword evidence="24 32" id="KW-0175">Coiled coil</keyword>
<keyword evidence="23 32" id="KW-1039">Host endosome</keyword>
<dbReference type="GO" id="GO:0020002">
    <property type="term" value="C:host cell plasma membrane"/>
    <property type="evidence" value="ECO:0007669"/>
    <property type="project" value="UniProtKB-SubCell"/>
</dbReference>
<dbReference type="FunFam" id="1.10.287.210:FF:000001">
    <property type="entry name" value="Envelope glycoprotein gp160"/>
    <property type="match status" value="1"/>
</dbReference>
<dbReference type="Gene3D" id="2.170.40.20">
    <property type="entry name" value="Human immunodeficiency virus 1, Gp160, envelope glycoprotein"/>
    <property type="match status" value="2"/>
</dbReference>
<evidence type="ECO:0000256" key="18">
    <source>
        <dbReference type="ARBA" id="ARBA00022844"/>
    </source>
</evidence>
<evidence type="ECO:0000256" key="13">
    <source>
        <dbReference type="ARBA" id="ARBA00022685"/>
    </source>
</evidence>
<keyword evidence="18 32" id="KW-0946">Virion</keyword>
<comment type="domain">
    <text evidence="32">Some of the most genetically diverse regions of the viral genome are present in Env. They are called variable regions 1 through 5 (V1 through V5). Coreceptor usage of gp120 is determined mainly by the primary structure of the third variable region (V3) in the outer domain of gp120. The sequence of V3 determines which coreceptor, CCR5 and/or CXCR4 (corresponding to R5/macrophage, X4/T cell and R5X4/T cell and macrophage tropism), is used to trigger the fusion potential of the Env complex, and hence which cells the virus can infect. Binding to CCR5 involves a region adjacent in addition to V3.</text>
</comment>
<dbReference type="Gene3D" id="1.20.5.490">
    <property type="entry name" value="Single helix bin"/>
    <property type="match status" value="1"/>
</dbReference>
<evidence type="ECO:0000256" key="14">
    <source>
        <dbReference type="ARBA" id="ARBA00022692"/>
    </source>
</evidence>
<evidence type="ECO:0000256" key="23">
    <source>
        <dbReference type="ARBA" id="ARBA00023046"/>
    </source>
</evidence>
<dbReference type="GO" id="GO:0039654">
    <property type="term" value="P:fusion of virus membrane with host endosome membrane"/>
    <property type="evidence" value="ECO:0007669"/>
    <property type="project" value="UniProtKB-UniRule"/>
</dbReference>
<evidence type="ECO:0000256" key="30">
    <source>
        <dbReference type="ARBA" id="ARBA00023288"/>
    </source>
</evidence>
<dbReference type="InterPro" id="IPR036377">
    <property type="entry name" value="Gp120_core_sf"/>
</dbReference>
<feature type="disulfide bond" evidence="32">
    <location>
        <begin position="118"/>
        <end position="204"/>
    </location>
</feature>
<feature type="region of interest" description="Fusion peptide" evidence="32">
    <location>
        <begin position="508"/>
        <end position="528"/>
    </location>
</feature>
<evidence type="ECO:0000259" key="35">
    <source>
        <dbReference type="Pfam" id="PF00517"/>
    </source>
</evidence>
<organism evidence="36">
    <name type="scientific">Human immunodeficiency virus type 1</name>
    <name type="common">HIV-1</name>
    <dbReference type="NCBI Taxonomy" id="11676"/>
    <lineage>
        <taxon>Viruses</taxon>
        <taxon>Riboviria</taxon>
        <taxon>Pararnavirae</taxon>
        <taxon>Artverviricota</taxon>
        <taxon>Revtraviricetes</taxon>
        <taxon>Ortervirales</taxon>
        <taxon>Retroviridae</taxon>
        <taxon>Orthoretrovirinae</taxon>
        <taxon>Lentivirus</taxon>
        <taxon>Lentivirus humimdef1</taxon>
    </lineage>
</organism>
<feature type="region of interest" description="V1" evidence="32">
    <location>
        <begin position="130"/>
        <end position="155"/>
    </location>
</feature>
<dbReference type="SUPFAM" id="SSF58069">
    <property type="entry name" value="Virus ectodomain"/>
    <property type="match status" value="1"/>
</dbReference>
<dbReference type="EMBL" id="KF986051">
    <property type="protein sequence ID" value="AHF81781.1"/>
    <property type="molecule type" value="Genomic_DNA"/>
</dbReference>
<keyword evidence="27 32" id="KW-1015">Disulfide bond</keyword>
<feature type="lipid moiety-binding region" description="S-palmitoyl cysteine; by host" evidence="32">
    <location>
        <position position="760"/>
    </location>
</feature>
<comment type="caution">
    <text evidence="32 33">Lacks conserved residue(s) required for the propagation of feature annotation.</text>
</comment>
<dbReference type="GO" id="GO:0019062">
    <property type="term" value="P:virion attachment to host cell"/>
    <property type="evidence" value="ECO:0007669"/>
    <property type="project" value="UniProtKB-UniRule"/>
</dbReference>
<feature type="region of interest" description="CD4-binding loop" evidence="32">
    <location>
        <begin position="360"/>
        <end position="370"/>
    </location>
</feature>
<evidence type="ECO:0000256" key="11">
    <source>
        <dbReference type="ARBA" id="ARBA00022581"/>
    </source>
</evidence>
<dbReference type="Pfam" id="PF00516">
    <property type="entry name" value="GP120"/>
    <property type="match status" value="1"/>
</dbReference>
<dbReference type="GO" id="GO:1903911">
    <property type="term" value="P:positive regulation of receptor clustering"/>
    <property type="evidence" value="ECO:0007669"/>
    <property type="project" value="UniProtKB-UniRule"/>
</dbReference>
<feature type="region of interest" description="V4" evidence="32">
    <location>
        <begin position="381"/>
        <end position="414"/>
    </location>
</feature>
<dbReference type="GO" id="GO:0019031">
    <property type="term" value="C:viral envelope"/>
    <property type="evidence" value="ECO:0007669"/>
    <property type="project" value="UniProtKB-KW"/>
</dbReference>
<comment type="PTM">
    <text evidence="32">Palmitoylation of the transmembrane protein and of Env polyprotein (prior to its proteolytic cleavage) is essential for their association with host cell membrane lipid rafts. Palmitoylation is therefore required for envelope trafficking to classical lipid rafts, but not for viral replication.</text>
</comment>
<feature type="transmembrane region" description="Helical" evidence="33">
    <location>
        <begin position="674"/>
        <end position="701"/>
    </location>
</feature>
<evidence type="ECO:0000256" key="24">
    <source>
        <dbReference type="ARBA" id="ARBA00023054"/>
    </source>
</evidence>
<dbReference type="CDD" id="cd09909">
    <property type="entry name" value="HIV-1-like_HR1-HR2"/>
    <property type="match status" value="1"/>
</dbReference>
<comment type="function">
    <text evidence="32">Transmembrane protein gp41: Acts as a class I viral fusion protein. Under the current model, the protein has at least 3 conformational states: pre-fusion native state, pre-hairpin intermediate state, and post-fusion hairpin state. During fusion of viral and target intracellular membranes, the coiled coil regions (heptad repeats) assume a trimer-of-hairpins structure, positioning the fusion peptide in close proximity to the C-terminal region of the ectodomain. The formation of this structure appears to drive apposition and subsequent fusion of viral and target cell membranes. Complete fusion occurs in host cell endosomes and is dynamin-dependent, however some lipid transfer might occur at the plasma membrane. The virus undergoes clathrin-dependent internalization long before endosomal fusion, thus minimizing the surface exposure of conserved viral epitopes during fusion and reducing the efficacy of inhibitors targeting these epitopes. Membranes fusion leads to delivery of the nucleocapsid into the cytoplasm.</text>
</comment>
<evidence type="ECO:0000256" key="31">
    <source>
        <dbReference type="ARBA" id="ARBA00023296"/>
    </source>
</evidence>
<comment type="subcellular location">
    <subcellularLocation>
        <location evidence="3">Host cell membrane</location>
        <topology evidence="3">Peripheral membrane protein</topology>
    </subcellularLocation>
    <subcellularLocation>
        <location evidence="1">Host cell membrane</location>
        <topology evidence="1">Single-pass type I membrane protein</topology>
    </subcellularLocation>
    <subcellularLocation>
        <location evidence="2">Host endosome membrane</location>
        <topology evidence="2">Peripheral membrane protein</topology>
    </subcellularLocation>
    <subcellularLocation>
        <location evidence="5">Host endosome membrane</location>
        <topology evidence="5">Single-pass type I membrane protein</topology>
    </subcellularLocation>
    <subcellularLocation>
        <location evidence="6">Virion membrane</location>
        <topology evidence="6">Peripheral membrane protein</topology>
    </subcellularLocation>
    <subcellularLocation>
        <location evidence="4">Virion membrane</location>
        <topology evidence="4">Single-pass type I membrane protein</topology>
    </subcellularLocation>
</comment>
<evidence type="ECO:0000259" key="34">
    <source>
        <dbReference type="Pfam" id="PF00516"/>
    </source>
</evidence>
<evidence type="ECO:0000256" key="8">
    <source>
        <dbReference type="ARBA" id="ARBA00022510"/>
    </source>
</evidence>
<feature type="site" description="Cleavage; by host furin" evidence="32">
    <location>
        <begin position="507"/>
        <end position="508"/>
    </location>
</feature>
<keyword evidence="20 32" id="KW-0261">Viral envelope protein</keyword>
<feature type="topological domain" description="Cytoplasmic" evidence="32">
    <location>
        <begin position="702"/>
        <end position="852"/>
    </location>
</feature>
<keyword evidence="29 32" id="KW-0899">Viral immunoevasion</keyword>
<evidence type="ECO:0000256" key="33">
    <source>
        <dbReference type="RuleBase" id="RU363095"/>
    </source>
</evidence>
<dbReference type="GO" id="GO:0019064">
    <property type="term" value="P:fusion of virus membrane with host plasma membrane"/>
    <property type="evidence" value="ECO:0007669"/>
    <property type="project" value="UniProtKB-UniRule"/>
</dbReference>
<reference evidence="36" key="1">
    <citation type="journal article" date="2013" name="Retrovirology">
        <title>HIV-1 envelope replication and ?4?7 utilization among newly infected subjects and their corresponding heterosexual partners.</title>
        <authorList>
            <person name="Pena-Cruz V."/>
            <person name="Etemad B."/>
            <person name="Chatziandreou N."/>
            <person name="Nyein P.H."/>
            <person name="Stock S."/>
            <person name="Reynolds S.J."/>
            <person name="Laeyendecker O."/>
            <person name="Gray R.H."/>
            <person name="Serwadda D."/>
            <person name="Lee S.J."/>
            <person name="Quinn T.C."/>
            <person name="Sagar M."/>
        </authorList>
    </citation>
    <scope>NUCLEOTIDE SEQUENCE</scope>
    <source>
        <strain evidence="36">888</strain>
    </source>
</reference>
<keyword evidence="10 32" id="KW-1165">Clathrin-mediated endocytosis of virus by host</keyword>
<dbReference type="GO" id="GO:0055036">
    <property type="term" value="C:virion membrane"/>
    <property type="evidence" value="ECO:0007669"/>
    <property type="project" value="UniProtKB-SubCell"/>
</dbReference>
<comment type="domain">
    <text evidence="32">The CD4-binding region is targeted by the antibody b12.</text>
</comment>
<comment type="subcellular location">
    <molecule>Surface protein gp120</molecule>
    <subcellularLocation>
        <location evidence="32">Virion membrane</location>
        <topology evidence="32">Peripheral membrane protein</topology>
    </subcellularLocation>
    <subcellularLocation>
        <location evidence="32">Host cell membrane</location>
        <topology evidence="32">Peripheral membrane protein</topology>
    </subcellularLocation>
    <subcellularLocation>
        <location evidence="32">Host endosome membrane</location>
        <topology evidence="32">Single-pass type I membrane protein</topology>
    </subcellularLocation>
    <text evidence="32">The surface protein is not anchored to the viral envelope, but associates with the extravirion surface through its binding to TM. It is probably concentrated at the site of budding and incorporated into the virions possibly by contacts between the cytoplasmic tail of Env and the N-terminus of Gag.</text>
</comment>
<keyword evidence="12 32" id="KW-1162">Viral penetration into host cytoplasm</keyword>
<evidence type="ECO:0000256" key="1">
    <source>
        <dbReference type="ARBA" id="ARBA00004402"/>
    </source>
</evidence>
<dbReference type="GO" id="GO:0052031">
    <property type="term" value="P:symbiont-mediated perturbation of host defense response"/>
    <property type="evidence" value="ECO:0007669"/>
    <property type="project" value="UniProtKB-UniRule"/>
</dbReference>
<dbReference type="InterPro" id="IPR000777">
    <property type="entry name" value="HIV1_Gp120"/>
</dbReference>
<feature type="short sequence motif" description="YXXL motif; contains endocytosis signal" evidence="32">
    <location>
        <begin position="708"/>
        <end position="711"/>
    </location>
</feature>
<keyword evidence="28 32" id="KW-0325">Glycoprotein</keyword>
<comment type="domain">
    <text evidence="32">The YXXL motif is involved in determining the exact site of viral release at the surface of infected mononuclear cells and promotes endocytosis. YXXL and di-leucine endocytosis motifs interact directly or indirectly with the clathrin adapter complexes, opperate independently, and their activities are not additive.</text>
</comment>
<evidence type="ECO:0000256" key="17">
    <source>
        <dbReference type="ARBA" id="ARBA00022804"/>
    </source>
</evidence>
<feature type="region of interest" description="V2" evidence="32">
    <location>
        <begin position="156"/>
        <end position="195"/>
    </location>
</feature>
<comment type="PTM">
    <text evidence="32">Specific enzymatic cleavages in vivo yield mature proteins. Envelope glycoproteins are synthesized as a inactive precursor that is heavily N-glycosylated and processed likely by host cell furin in the Golgi to yield the mature SU and TM proteins. The cleavage site between SU and TM requires the minimal sequence [KR]-X-[KR]-R. About 2 of the 9 disulfide bonds of gp41 are reduced by P4HB/PDI, following binding to CD4 receptor.</text>
</comment>
<feature type="disulfide bond" evidence="32">
    <location>
        <begin position="125"/>
        <end position="195"/>
    </location>
</feature>
<keyword evidence="13 32" id="KW-0165">Cleavage on pair of basic residues</keyword>
<evidence type="ECO:0000256" key="2">
    <source>
        <dbReference type="ARBA" id="ARBA00004433"/>
    </source>
</evidence>
<evidence type="ECO:0000256" key="19">
    <source>
        <dbReference type="ARBA" id="ARBA00022870"/>
    </source>
</evidence>
<feature type="domain" description="Human immunodeficiency virus 1 envelope glycoprotein Gp120" evidence="34">
    <location>
        <begin position="33"/>
        <end position="507"/>
    </location>
</feature>
<evidence type="ECO:0000256" key="15">
    <source>
        <dbReference type="ARBA" id="ARBA00022703"/>
    </source>
</evidence>
<feature type="disulfide bond" evidence="32">
    <location>
        <begin position="130"/>
        <end position="156"/>
    </location>
</feature>
<keyword evidence="14 32" id="KW-0812">Transmembrane</keyword>
<feature type="disulfide bond" evidence="32">
    <location>
        <begin position="594"/>
        <end position="600"/>
    </location>
</feature>
<feature type="chain" id="PRO_5023461789" description="Transmembrane protein gp41" evidence="32">
    <location>
        <begin position="508"/>
        <end position="852"/>
    </location>
</feature>
<name>W0I6Q4_HV1</name>
<evidence type="ECO:0000313" key="36">
    <source>
        <dbReference type="EMBL" id="AHF81781.1"/>
    </source>
</evidence>
<keyword evidence="19 32" id="KW-1043">Host membrane</keyword>
<keyword evidence="26 32" id="KW-0564">Palmitate</keyword>
<dbReference type="SUPFAM" id="SSF56502">
    <property type="entry name" value="gp120 core"/>
    <property type="match status" value="2"/>
</dbReference>
<evidence type="ECO:0000256" key="27">
    <source>
        <dbReference type="ARBA" id="ARBA00023157"/>
    </source>
</evidence>
<feature type="transmembrane region" description="Helical" evidence="33">
    <location>
        <begin position="508"/>
        <end position="529"/>
    </location>
</feature>
<dbReference type="GO" id="GO:1903908">
    <property type="term" value="P:positive regulation of plasma membrane raft polarization"/>
    <property type="evidence" value="ECO:0007669"/>
    <property type="project" value="UniProtKB-UniRule"/>
</dbReference>
<dbReference type="Gene3D" id="1.10.287.210">
    <property type="match status" value="1"/>
</dbReference>
<keyword evidence="21 32" id="KW-1164">Virus endocytosis by host</keyword>
<dbReference type="FunFam" id="2.170.40.20:FF:000003">
    <property type="entry name" value="Envelope glycoprotein gp160"/>
    <property type="match status" value="1"/>
</dbReference>
<comment type="function">
    <text evidence="32">Surface protein gp120: Attaches the virus to the host lymphoid cell by binding to the primary receptor CD4. This interaction induces a structural rearrangement creating a high affinity binding site for a chemokine coreceptor like CXCR4 and/or CCR5. Acts as a ligand for CD209/DC-SIGN and CLEC4M/DC-SIGNR, which are respectively found on dendritic cells (DCs), and on endothelial cells of liver sinusoids and lymph node sinuses. These interactions allow capture of viral particles at mucosal surfaces by these cells and subsequent transmission to permissive cells. HIV subverts the migration properties of dendritic cells to gain access to CD4+ T-cells in lymph nodes. Virus transmission to permissive T-cells occurs either in trans (without DCs infection, through viral capture and transmission), or in cis (following DCs productive infection, through the usual CD4-gp120 interaction), thereby inducing a robust infection. In trans infection, bound virions remain infectious over days and it is proposed that they are not degraded, but protected in non-lysosomal acidic organelles within the DCs close to the cell membrane thus contributing to the viral infectious potential during DCs' migration from the periphery to the lymphoid tissues. On arrival at lymphoid tissues, intact virions recycle back to DCs' cell surface allowing virus transmission to CD4+ T-cells.</text>
</comment>
<dbReference type="HAMAP" id="MF_04083">
    <property type="entry name" value="HIV_ENV"/>
    <property type="match status" value="1"/>
</dbReference>
<dbReference type="GO" id="GO:0075512">
    <property type="term" value="P:clathrin-dependent endocytosis of virus by host cell"/>
    <property type="evidence" value="ECO:0007669"/>
    <property type="project" value="UniProtKB-UniRule"/>
</dbReference>
<feature type="disulfide bond" evidence="32">
    <location>
        <begin position="227"/>
        <end position="238"/>
    </location>
</feature>
<comment type="domain">
    <text evidence="32">The membrane proximal external region (MPER) present in gp41 is a tryptophan-rich region recognized by the antibodies 2F5, Z13, and 4E10. MPER seems to play a role in fusion.</text>
</comment>
<dbReference type="Pfam" id="PF00517">
    <property type="entry name" value="GP41"/>
    <property type="match status" value="1"/>
</dbReference>
<evidence type="ECO:0000256" key="3">
    <source>
        <dbReference type="ARBA" id="ARBA00004505"/>
    </source>
</evidence>
<comment type="miscellaneous">
    <text evidence="32">Inhibitors targeting HIV-1 viral envelope proteins are used as antiretroviral drugs. Attachment of virions to the cell surface via non-specific interactions and CD4 binding can be blocked by inhibitors that include cyanovirin-N, cyclotriazadisulfonamide analogs, PRO 2000, TNX 355 and PRO 542. In addition, BMS 806 can block CD4-induced conformational changes. Env interactions with the coreceptor molecules can be targeted by CCR5 antagonists including SCH-D, maraviroc (UK 427857) and aplaviroc (GW 873140), and the CXCR4 antagonist AMD 070. Fusion of viral and cellular membranes can be inhibited by peptides such as enfuvirtide and tifuvirtide (T 1249). Resistance to inhibitors associated with mutations in Env are observed. Most of the time, single mutations confer only a modest reduction in drug susceptibility. Combination of several mutations is usually required to develop a high-level drug resistance.</text>
</comment>
<evidence type="ECO:0000256" key="25">
    <source>
        <dbReference type="ARBA" id="ARBA00023136"/>
    </source>
</evidence>
<keyword evidence="15 32" id="KW-0053">Apoptosis</keyword>
<dbReference type="GO" id="GO:0016020">
    <property type="term" value="C:membrane"/>
    <property type="evidence" value="ECO:0007669"/>
    <property type="project" value="UniProtKB-UniRule"/>
</dbReference>
<keyword evidence="16 32" id="KW-0732">Signal</keyword>
<evidence type="ECO:0000256" key="6">
    <source>
        <dbReference type="ARBA" id="ARBA00004650"/>
    </source>
</evidence>
<evidence type="ECO:0000256" key="9">
    <source>
        <dbReference type="ARBA" id="ARBA00022511"/>
    </source>
</evidence>
<feature type="disulfide bond" evidence="32">
    <location>
        <begin position="217"/>
        <end position="246"/>
    </location>
</feature>
<keyword evidence="22 32" id="KW-1133">Transmembrane helix</keyword>
<feature type="disulfide bond" evidence="32">
    <location>
        <begin position="374"/>
        <end position="441"/>
    </location>
</feature>
<feature type="region of interest" description="V5" evidence="32">
    <location>
        <begin position="457"/>
        <end position="467"/>
    </location>
</feature>
<comment type="function">
    <text evidence="32">Envelope glycoprotein gp160: Oligomerizes in the host endoplasmic reticulum into predominantly trimers. In a second time, gp160 transits in the host Golgi, where glycosylation is completed. The precursor is then proteolytically cleaved in the trans-Golgi and thereby activated by cellular furin or furin-like proteases to produce gp120 and gp41.</text>
</comment>
<keyword evidence="30 32" id="KW-0449">Lipoprotein</keyword>
<evidence type="ECO:0000256" key="10">
    <source>
        <dbReference type="ARBA" id="ARBA00022570"/>
    </source>
</evidence>
<comment type="subcellular location">
    <molecule>Transmembrane protein gp41</molecule>
    <subcellularLocation>
        <location evidence="32">Virion membrane</location>
        <topology evidence="32">Single-pass type I membrane protein</topology>
    </subcellularLocation>
    <subcellularLocation>
        <location evidence="32">Host cell membrane</location>
        <topology evidence="32">Single-pass type I membrane protein</topology>
    </subcellularLocation>
    <subcellularLocation>
        <location evidence="32">Host endosome membrane</location>
        <topology evidence="32">Single-pass type I membrane protein</topology>
    </subcellularLocation>
    <text evidence="32">It is probably concentrated at the site of budding and incorporated into the virions possibly by contacts between the cytoplasmic tail of Env and the N-terminus of Gag.</text>
</comment>
<dbReference type="GO" id="GO:0005198">
    <property type="term" value="F:structural molecule activity"/>
    <property type="evidence" value="ECO:0007669"/>
    <property type="project" value="UniProtKB-UniRule"/>
</dbReference>
<comment type="similarity">
    <text evidence="32">Belongs to the HIV-1 env protein family.</text>
</comment>
<evidence type="ECO:0000256" key="20">
    <source>
        <dbReference type="ARBA" id="ARBA00022879"/>
    </source>
</evidence>
<keyword evidence="7 32" id="KW-1168">Fusion of virus membrane with host membrane</keyword>
<gene>
    <name evidence="32 36" type="primary">env</name>
</gene>
<feature type="coiled-coil region" evidence="32">
    <location>
        <begin position="629"/>
        <end position="663"/>
    </location>
</feature>
<comment type="miscellaneous">
    <text evidence="32">HIV-1 lineages are divided in three main groups, M (for Major), O (for Outlier), and N (for New, or Non-M, Non-O). The vast majority of strains found worldwide belong to the group M. Group O seems to be endemic to and largely confined to Cameroon and neighboring countries in West Central Africa, where these viruses represent a small minority of HIV-1 strains. The group N is represented by a limited number of isolates from Cameroonian persons. The group M is further subdivided in 9 clades or subtypes (A to D, F to H, J and K).</text>
</comment>
<feature type="disulfide bond" evidence="32">
    <location>
        <begin position="53"/>
        <end position="73"/>
    </location>
</feature>
<feature type="domain" description="Retroviral envelope protein GP41-like" evidence="35">
    <location>
        <begin position="526"/>
        <end position="716"/>
    </location>
</feature>
<feature type="chain" id="PRO_5023461790" description="Envelope glycoprotein gp160" evidence="32">
    <location>
        <begin position="32"/>
        <end position="852"/>
    </location>
</feature>
<evidence type="ECO:0000256" key="5">
    <source>
        <dbReference type="ARBA" id="ARBA00004578"/>
    </source>
</evidence>
<evidence type="ECO:0000256" key="12">
    <source>
        <dbReference type="ARBA" id="ARBA00022595"/>
    </source>
</evidence>
<evidence type="ECO:0000256" key="26">
    <source>
        <dbReference type="ARBA" id="ARBA00023139"/>
    </source>
</evidence>
<dbReference type="InterPro" id="IPR037527">
    <property type="entry name" value="Gp160"/>
</dbReference>
<keyword evidence="9 32" id="KW-1032">Host cell membrane</keyword>